<reference evidence="1" key="1">
    <citation type="submission" date="2020-06" db="EMBL/GenBank/DDBJ databases">
        <authorList>
            <person name="Li T."/>
            <person name="Hu X."/>
            <person name="Zhang T."/>
            <person name="Song X."/>
            <person name="Zhang H."/>
            <person name="Dai N."/>
            <person name="Sheng W."/>
            <person name="Hou X."/>
            <person name="Wei L."/>
        </authorList>
    </citation>
    <scope>NUCLEOTIDE SEQUENCE</scope>
    <source>
        <strain evidence="1">G02</strain>
        <tissue evidence="1">Leaf</tissue>
    </source>
</reference>
<comment type="caution">
    <text evidence="1">The sequence shown here is derived from an EMBL/GenBank/DDBJ whole genome shotgun (WGS) entry which is preliminary data.</text>
</comment>
<dbReference type="EMBL" id="JACGWJ010000026">
    <property type="protein sequence ID" value="KAL0313296.1"/>
    <property type="molecule type" value="Genomic_DNA"/>
</dbReference>
<accession>A0AAW2L4X3</accession>
<dbReference type="AlphaFoldDB" id="A0AAW2L4X3"/>
<proteinExistence type="predicted"/>
<protein>
    <submittedName>
        <fullName evidence="1">Uncharacterized protein</fullName>
    </submittedName>
</protein>
<organism evidence="1">
    <name type="scientific">Sesamum radiatum</name>
    <name type="common">Black benniseed</name>
    <dbReference type="NCBI Taxonomy" id="300843"/>
    <lineage>
        <taxon>Eukaryota</taxon>
        <taxon>Viridiplantae</taxon>
        <taxon>Streptophyta</taxon>
        <taxon>Embryophyta</taxon>
        <taxon>Tracheophyta</taxon>
        <taxon>Spermatophyta</taxon>
        <taxon>Magnoliopsida</taxon>
        <taxon>eudicotyledons</taxon>
        <taxon>Gunneridae</taxon>
        <taxon>Pentapetalae</taxon>
        <taxon>asterids</taxon>
        <taxon>lamiids</taxon>
        <taxon>Lamiales</taxon>
        <taxon>Pedaliaceae</taxon>
        <taxon>Sesamum</taxon>
    </lineage>
</organism>
<evidence type="ECO:0000313" key="1">
    <source>
        <dbReference type="EMBL" id="KAL0313296.1"/>
    </source>
</evidence>
<gene>
    <name evidence="1" type="ORF">Sradi_5728900</name>
</gene>
<sequence length="75" mass="8190">MWTRELGCEATILRAWGSTGAGSGGGRLAQNLHEVGQELEAWEKTSFHNVKWQIKMKEEELLSLTEGSSDAATGL</sequence>
<name>A0AAW2L4X3_SESRA</name>
<reference evidence="1" key="2">
    <citation type="journal article" date="2024" name="Plant">
        <title>Genomic evolution and insights into agronomic trait innovations of Sesamum species.</title>
        <authorList>
            <person name="Miao H."/>
            <person name="Wang L."/>
            <person name="Qu L."/>
            <person name="Liu H."/>
            <person name="Sun Y."/>
            <person name="Le M."/>
            <person name="Wang Q."/>
            <person name="Wei S."/>
            <person name="Zheng Y."/>
            <person name="Lin W."/>
            <person name="Duan Y."/>
            <person name="Cao H."/>
            <person name="Xiong S."/>
            <person name="Wang X."/>
            <person name="Wei L."/>
            <person name="Li C."/>
            <person name="Ma Q."/>
            <person name="Ju M."/>
            <person name="Zhao R."/>
            <person name="Li G."/>
            <person name="Mu C."/>
            <person name="Tian Q."/>
            <person name="Mei H."/>
            <person name="Zhang T."/>
            <person name="Gao T."/>
            <person name="Zhang H."/>
        </authorList>
    </citation>
    <scope>NUCLEOTIDE SEQUENCE</scope>
    <source>
        <strain evidence="1">G02</strain>
    </source>
</reference>